<proteinExistence type="predicted"/>
<dbReference type="RefSeq" id="WP_343129677.1">
    <property type="nucleotide sequence ID" value="NZ_JBCITK010000001.1"/>
</dbReference>
<evidence type="ECO:0000313" key="1">
    <source>
        <dbReference type="EMBL" id="MEN0642567.1"/>
    </source>
</evidence>
<gene>
    <name evidence="1" type="ORF">MKY91_05275</name>
</gene>
<sequence>MNNLNKYFDLFDQSRTSEQAFNNLINLFSEDITFILNGKKKEGIHNWKAFVTKIYEENVDLKHMYEGWLSVEGTDTYQTNWAICGKHKSGKVYTQTGKDIAKLNDQGEICYLENVPDNTDLFKGY</sequence>
<protein>
    <submittedName>
        <fullName evidence="1">Nuclear transport factor 2 family protein</fullName>
    </submittedName>
</protein>
<dbReference type="SUPFAM" id="SSF54427">
    <property type="entry name" value="NTF2-like"/>
    <property type="match status" value="1"/>
</dbReference>
<name>A0ABU9VF93_9BACI</name>
<dbReference type="EMBL" id="JBCITK010000001">
    <property type="protein sequence ID" value="MEN0642567.1"/>
    <property type="molecule type" value="Genomic_DNA"/>
</dbReference>
<dbReference type="InterPro" id="IPR032710">
    <property type="entry name" value="NTF2-like_dom_sf"/>
</dbReference>
<accession>A0ABU9VF93</accession>
<organism evidence="1 2">
    <name type="scientific">Alkalicoccobacillus gibsonii</name>
    <dbReference type="NCBI Taxonomy" id="79881"/>
    <lineage>
        <taxon>Bacteria</taxon>
        <taxon>Bacillati</taxon>
        <taxon>Bacillota</taxon>
        <taxon>Bacilli</taxon>
        <taxon>Bacillales</taxon>
        <taxon>Bacillaceae</taxon>
        <taxon>Alkalicoccobacillus</taxon>
    </lineage>
</organism>
<dbReference type="Proteomes" id="UP001418796">
    <property type="component" value="Unassembled WGS sequence"/>
</dbReference>
<reference evidence="1 2" key="1">
    <citation type="submission" date="2024-03" db="EMBL/GenBank/DDBJ databases">
        <title>Bacilli Hybrid Assemblies.</title>
        <authorList>
            <person name="Kovac J."/>
        </authorList>
    </citation>
    <scope>NUCLEOTIDE SEQUENCE [LARGE SCALE GENOMIC DNA]</scope>
    <source>
        <strain evidence="1 2">FSL R7-0666</strain>
    </source>
</reference>
<dbReference type="Gene3D" id="3.10.450.50">
    <property type="match status" value="1"/>
</dbReference>
<keyword evidence="2" id="KW-1185">Reference proteome</keyword>
<evidence type="ECO:0000313" key="2">
    <source>
        <dbReference type="Proteomes" id="UP001418796"/>
    </source>
</evidence>
<comment type="caution">
    <text evidence="1">The sequence shown here is derived from an EMBL/GenBank/DDBJ whole genome shotgun (WGS) entry which is preliminary data.</text>
</comment>